<reference evidence="3 4" key="1">
    <citation type="submission" date="2015-07" db="EMBL/GenBank/DDBJ databases">
        <title>The draft genome sequence of Leadbetterella sp. JN14-9.</title>
        <authorList>
            <person name="Liu Y."/>
            <person name="Du J."/>
            <person name="Shao Z."/>
        </authorList>
    </citation>
    <scope>NUCLEOTIDE SEQUENCE [LARGE SCALE GENOMIC DNA]</scope>
    <source>
        <strain evidence="3 4">JN14-9</strain>
    </source>
</reference>
<gene>
    <name evidence="3" type="ORF">AFM12_06390</name>
</gene>
<evidence type="ECO:0000313" key="3">
    <source>
        <dbReference type="EMBL" id="KPM48279.1"/>
    </source>
</evidence>
<comment type="similarity">
    <text evidence="1">Belongs to the barstar family.</text>
</comment>
<evidence type="ECO:0000313" key="4">
    <source>
        <dbReference type="Proteomes" id="UP000050454"/>
    </source>
</evidence>
<dbReference type="RefSeq" id="WP_055145499.1">
    <property type="nucleotide sequence ID" value="NZ_JXSZ01000006.1"/>
</dbReference>
<comment type="caution">
    <text evidence="3">The sequence shown here is derived from an EMBL/GenBank/DDBJ whole genome shotgun (WGS) entry which is preliminary data.</text>
</comment>
<sequence length="151" mass="17935">MNNLFITDSPKQFDDFSLIEIDAKRCKTLRDFYETLAEVLHFPDYFGFNLDSFDEIINDLSWIEDERILLYFKNSSDFLLNERNDQKVITLLELLDATCEDWKFMDEDAEKETINADSEEEEEDYFIPKKELAIGFSESERMEDFLADLFG</sequence>
<accession>A0A0P7BLZ9</accession>
<organism evidence="3 4">
    <name type="scientific">Jiulongibacter sediminis</name>
    <dbReference type="NCBI Taxonomy" id="1605367"/>
    <lineage>
        <taxon>Bacteria</taxon>
        <taxon>Pseudomonadati</taxon>
        <taxon>Bacteroidota</taxon>
        <taxon>Cytophagia</taxon>
        <taxon>Cytophagales</taxon>
        <taxon>Leadbetterellaceae</taxon>
        <taxon>Jiulongibacter</taxon>
    </lineage>
</organism>
<dbReference type="InterPro" id="IPR000468">
    <property type="entry name" value="Barstar"/>
</dbReference>
<keyword evidence="4" id="KW-1185">Reference proteome</keyword>
<dbReference type="EMBL" id="LGTQ01000006">
    <property type="protein sequence ID" value="KPM48279.1"/>
    <property type="molecule type" value="Genomic_DNA"/>
</dbReference>
<dbReference type="SUPFAM" id="SSF52038">
    <property type="entry name" value="Barstar-related"/>
    <property type="match status" value="1"/>
</dbReference>
<evidence type="ECO:0000259" key="2">
    <source>
        <dbReference type="Pfam" id="PF01337"/>
    </source>
</evidence>
<dbReference type="Gene3D" id="3.30.370.10">
    <property type="entry name" value="Barstar-like"/>
    <property type="match status" value="1"/>
</dbReference>
<name>A0A0P7BLZ9_9BACT</name>
<dbReference type="Proteomes" id="UP000050454">
    <property type="component" value="Unassembled WGS sequence"/>
</dbReference>
<proteinExistence type="inferred from homology"/>
<dbReference type="AlphaFoldDB" id="A0A0P7BLZ9"/>
<protein>
    <recommendedName>
        <fullName evidence="2">Barstar (barnase inhibitor) domain-containing protein</fullName>
    </recommendedName>
</protein>
<dbReference type="InterPro" id="IPR035905">
    <property type="entry name" value="Barstar-like_sf"/>
</dbReference>
<feature type="domain" description="Barstar (barnase inhibitor)" evidence="2">
    <location>
        <begin position="18"/>
        <end position="107"/>
    </location>
</feature>
<dbReference type="OrthoDB" id="7575400at2"/>
<dbReference type="Pfam" id="PF01337">
    <property type="entry name" value="Barstar"/>
    <property type="match status" value="1"/>
</dbReference>
<evidence type="ECO:0000256" key="1">
    <source>
        <dbReference type="ARBA" id="ARBA00006845"/>
    </source>
</evidence>